<keyword evidence="4" id="KW-1185">Reference proteome</keyword>
<keyword evidence="1" id="KW-0853">WD repeat</keyword>
<dbReference type="PANTHER" id="PTHR11227">
    <property type="entry name" value="WD-REPEAT PROTEIN INTERACTING WITH PHOSPHOINOSIDES WIPI -RELATED"/>
    <property type="match status" value="1"/>
</dbReference>
<dbReference type="SUPFAM" id="SSF82171">
    <property type="entry name" value="DPP6 N-terminal domain-like"/>
    <property type="match status" value="1"/>
</dbReference>
<dbReference type="Ensembl" id="ENSCPIT00010011842.1">
    <property type="protein sequence ID" value="ENSCPIP00010010043.1"/>
    <property type="gene ID" value="ENSCPIG00010007752.1"/>
</dbReference>
<name>A0A8C3LKW3_CHRPC</name>
<reference evidence="3" key="1">
    <citation type="submission" date="2025-08" db="UniProtKB">
        <authorList>
            <consortium name="Ensembl"/>
        </authorList>
    </citation>
    <scope>IDENTIFICATION</scope>
</reference>
<reference evidence="3" key="2">
    <citation type="submission" date="2025-09" db="UniProtKB">
        <authorList>
            <consortium name="Ensembl"/>
        </authorList>
    </citation>
    <scope>IDENTIFICATION</scope>
</reference>
<dbReference type="AlphaFoldDB" id="A0A8C3LKW3"/>
<dbReference type="InterPro" id="IPR048720">
    <property type="entry name" value="PROPPIN"/>
</dbReference>
<evidence type="ECO:0000313" key="3">
    <source>
        <dbReference type="Ensembl" id="ENSCPIP00010010043.1"/>
    </source>
</evidence>
<evidence type="ECO:0000256" key="1">
    <source>
        <dbReference type="ARBA" id="ARBA00022574"/>
    </source>
</evidence>
<dbReference type="Proteomes" id="UP000694543">
    <property type="component" value="Unplaced"/>
</dbReference>
<evidence type="ECO:0000256" key="2">
    <source>
        <dbReference type="ARBA" id="ARBA00022737"/>
    </source>
</evidence>
<keyword evidence="2" id="KW-0677">Repeat</keyword>
<organism evidence="3 4">
    <name type="scientific">Chrysolophus pictus</name>
    <name type="common">Golden pheasant</name>
    <name type="synonym">Phasianus pictus</name>
    <dbReference type="NCBI Taxonomy" id="9089"/>
    <lineage>
        <taxon>Eukaryota</taxon>
        <taxon>Metazoa</taxon>
        <taxon>Chordata</taxon>
        <taxon>Craniata</taxon>
        <taxon>Vertebrata</taxon>
        <taxon>Euteleostomi</taxon>
        <taxon>Archelosauria</taxon>
        <taxon>Archosauria</taxon>
        <taxon>Dinosauria</taxon>
        <taxon>Saurischia</taxon>
        <taxon>Theropoda</taxon>
        <taxon>Coelurosauria</taxon>
        <taxon>Aves</taxon>
        <taxon>Neognathae</taxon>
        <taxon>Galloanserae</taxon>
        <taxon>Galliformes</taxon>
        <taxon>Phasianidae</taxon>
        <taxon>Phasianinae</taxon>
        <taxon>Chrysolophus</taxon>
    </lineage>
</organism>
<evidence type="ECO:0000313" key="4">
    <source>
        <dbReference type="Proteomes" id="UP000694543"/>
    </source>
</evidence>
<dbReference type="Gene3D" id="2.130.10.10">
    <property type="entry name" value="YVTN repeat-like/Quinoprotein amine dehydrogenase"/>
    <property type="match status" value="1"/>
</dbReference>
<dbReference type="InterPro" id="IPR015943">
    <property type="entry name" value="WD40/YVTN_repeat-like_dom_sf"/>
</dbReference>
<sequence>MYWEVLVGTGMHWDVLGDPDVHGEVLEGHIEVLVGTGMHWEVLGGTGMHWEIPLRTARSWRGPRRSNALPFPLQDLGSAAPGTSVAPVTINAHQSEVGCAALSPPGALLASASRRGTLLPLFDTQSRLRLLELRRGTDPATLYWYGSQNGPFSTQNARLWATDGRFWHQNGQFWHQNGHFWHQNVHFWTPNGPL</sequence>
<accession>A0A8C3LKW3</accession>
<proteinExistence type="predicted"/>
<protein>
    <submittedName>
        <fullName evidence="3">Uncharacterized protein</fullName>
    </submittedName>
</protein>